<reference evidence="2 3" key="1">
    <citation type="submission" date="2020-09" db="EMBL/GenBank/DDBJ databases">
        <title>De no assembly of potato wild relative species, Solanum commersonii.</title>
        <authorList>
            <person name="Cho K."/>
        </authorList>
    </citation>
    <scope>NUCLEOTIDE SEQUENCE [LARGE SCALE GENOMIC DNA]</scope>
    <source>
        <strain evidence="2">LZ3.2</strain>
        <tissue evidence="2">Leaf</tissue>
    </source>
</reference>
<dbReference type="Proteomes" id="UP000824120">
    <property type="component" value="Chromosome 10"/>
</dbReference>
<protein>
    <submittedName>
        <fullName evidence="2">Uncharacterized protein</fullName>
    </submittedName>
</protein>
<evidence type="ECO:0000313" key="2">
    <source>
        <dbReference type="EMBL" id="KAG5580035.1"/>
    </source>
</evidence>
<evidence type="ECO:0000256" key="1">
    <source>
        <dbReference type="SAM" id="MobiDB-lite"/>
    </source>
</evidence>
<gene>
    <name evidence="2" type="ORF">H5410_050662</name>
</gene>
<accession>A0A9J5WW47</accession>
<dbReference type="EMBL" id="JACXVP010000010">
    <property type="protein sequence ID" value="KAG5580035.1"/>
    <property type="molecule type" value="Genomic_DNA"/>
</dbReference>
<feature type="region of interest" description="Disordered" evidence="1">
    <location>
        <begin position="1"/>
        <end position="42"/>
    </location>
</feature>
<sequence length="42" mass="4593">MDTTSQKGMKRLKRMKKMKARGSPSPLGESPKGLTSPFVPVC</sequence>
<comment type="caution">
    <text evidence="2">The sequence shown here is derived from an EMBL/GenBank/DDBJ whole genome shotgun (WGS) entry which is preliminary data.</text>
</comment>
<keyword evidence="3" id="KW-1185">Reference proteome</keyword>
<evidence type="ECO:0000313" key="3">
    <source>
        <dbReference type="Proteomes" id="UP000824120"/>
    </source>
</evidence>
<organism evidence="2 3">
    <name type="scientific">Solanum commersonii</name>
    <name type="common">Commerson's wild potato</name>
    <name type="synonym">Commerson's nightshade</name>
    <dbReference type="NCBI Taxonomy" id="4109"/>
    <lineage>
        <taxon>Eukaryota</taxon>
        <taxon>Viridiplantae</taxon>
        <taxon>Streptophyta</taxon>
        <taxon>Embryophyta</taxon>
        <taxon>Tracheophyta</taxon>
        <taxon>Spermatophyta</taxon>
        <taxon>Magnoliopsida</taxon>
        <taxon>eudicotyledons</taxon>
        <taxon>Gunneridae</taxon>
        <taxon>Pentapetalae</taxon>
        <taxon>asterids</taxon>
        <taxon>lamiids</taxon>
        <taxon>Solanales</taxon>
        <taxon>Solanaceae</taxon>
        <taxon>Solanoideae</taxon>
        <taxon>Solaneae</taxon>
        <taxon>Solanum</taxon>
    </lineage>
</organism>
<name>A0A9J5WW47_SOLCO</name>
<feature type="compositionally biased region" description="Basic residues" evidence="1">
    <location>
        <begin position="8"/>
        <end position="20"/>
    </location>
</feature>
<dbReference type="AlphaFoldDB" id="A0A9J5WW47"/>
<proteinExistence type="predicted"/>